<name>A0A017S9N4_ASPRC</name>
<keyword evidence="1" id="KW-0677">Repeat</keyword>
<protein>
    <submittedName>
        <fullName evidence="3">NACHT domain protein</fullName>
    </submittedName>
</protein>
<dbReference type="SUPFAM" id="SSF52540">
    <property type="entry name" value="P-loop containing nucleoside triphosphate hydrolases"/>
    <property type="match status" value="1"/>
</dbReference>
<dbReference type="RefSeq" id="XP_040637446.1">
    <property type="nucleotide sequence ID" value="XM_040784589.1"/>
</dbReference>
<dbReference type="PANTHER" id="PTHR10039">
    <property type="entry name" value="AMELOGENIN"/>
    <property type="match status" value="1"/>
</dbReference>
<evidence type="ECO:0000259" key="2">
    <source>
        <dbReference type="Pfam" id="PF24883"/>
    </source>
</evidence>
<accession>A0A017S9N4</accession>
<dbReference type="STRING" id="1388766.A0A017S9N4"/>
<dbReference type="PANTHER" id="PTHR10039:SF11">
    <property type="entry name" value="NACHT DOMAIN PROTEIN (AFU_ORTHOLOGUE AFUA_1G01490)"/>
    <property type="match status" value="1"/>
</dbReference>
<keyword evidence="4" id="KW-1185">Reference proteome</keyword>
<dbReference type="InterPro" id="IPR027417">
    <property type="entry name" value="P-loop_NTPase"/>
</dbReference>
<evidence type="ECO:0000313" key="3">
    <source>
        <dbReference type="EMBL" id="EYE93758.1"/>
    </source>
</evidence>
<gene>
    <name evidence="3" type="ORF">EURHEDRAFT_459518</name>
</gene>
<reference evidence="4" key="1">
    <citation type="journal article" date="2014" name="Nat. Commun.">
        <title>Genomic adaptations of the halophilic Dead Sea filamentous fungus Eurotium rubrum.</title>
        <authorList>
            <person name="Kis-Papo T."/>
            <person name="Weig A.R."/>
            <person name="Riley R."/>
            <person name="Persoh D."/>
            <person name="Salamov A."/>
            <person name="Sun H."/>
            <person name="Lipzen A."/>
            <person name="Wasser S.P."/>
            <person name="Rambold G."/>
            <person name="Grigoriev I.V."/>
            <person name="Nevo E."/>
        </authorList>
    </citation>
    <scope>NUCLEOTIDE SEQUENCE [LARGE SCALE GENOMIC DNA]</scope>
    <source>
        <strain evidence="4">CBS 135680</strain>
    </source>
</reference>
<dbReference type="GeneID" id="63699713"/>
<organism evidence="3 4">
    <name type="scientific">Aspergillus ruber (strain CBS 135680)</name>
    <dbReference type="NCBI Taxonomy" id="1388766"/>
    <lineage>
        <taxon>Eukaryota</taxon>
        <taxon>Fungi</taxon>
        <taxon>Dikarya</taxon>
        <taxon>Ascomycota</taxon>
        <taxon>Pezizomycotina</taxon>
        <taxon>Eurotiomycetes</taxon>
        <taxon>Eurotiomycetidae</taxon>
        <taxon>Eurotiales</taxon>
        <taxon>Aspergillaceae</taxon>
        <taxon>Aspergillus</taxon>
        <taxon>Aspergillus subgen. Aspergillus</taxon>
    </lineage>
</organism>
<dbReference type="InterPro" id="IPR056884">
    <property type="entry name" value="NPHP3-like_N"/>
</dbReference>
<dbReference type="Gene3D" id="1.25.40.10">
    <property type="entry name" value="Tetratricopeptide repeat domain"/>
    <property type="match status" value="1"/>
</dbReference>
<evidence type="ECO:0000313" key="4">
    <source>
        <dbReference type="Proteomes" id="UP000019804"/>
    </source>
</evidence>
<dbReference type="EMBL" id="KK088430">
    <property type="protein sequence ID" value="EYE93758.1"/>
    <property type="molecule type" value="Genomic_DNA"/>
</dbReference>
<feature type="domain" description="Nephrocystin 3-like N-terminal" evidence="2">
    <location>
        <begin position="269"/>
        <end position="426"/>
    </location>
</feature>
<sequence>MSSTDITGNIAVAGSPGKVPILRERLQSISQEYKTRIGYSTHDISSKCTTVDTFFDTIAVERLRRMPRDGGRLDAVLRRASRFAFAVSSLCDAVLGIVSAASEAASLIWGTVLILLEMGIDQPGSLEGIFGQFGRVTMGISLLLQGEHYFSTPGVAHEVAEIYADLVELVSHVTMEYNDASKIQDGETMDEKINEAFYLYFNRFNLHWRRITRAIMTSQYDTTLDIPAIYQFLDLQDRPLQMILEGHSHALADGSFSWFDSDLASFAMSEHDVLAVTGDPGTGKSALAQWTAERLQVSAEYDVWNVISFPIRADVPITELSLTVLKGLVHQMLDRSINDPNAQKAILEATTRAVVTASAAAPDPQVEDVLWTAVEAALASNIHFMIVIDGLDQMRNADASATRFLSRLENAISGPRTPSKLIIFSRVLPTEIDLSSAQLLTMDASKTEDDLKVAVCDMMSLDSQFHGLDAANTDAIAKAIVSKARGSFVWAQLAIQYIGQHKTASEMLSAARKAPTSVDDLVDSHLDSIDLDQQEARLIIAWLAASERPLQIQEINQLLTIDTKGPSFVSRVTGPGKETFRPVSPLITTHDGFASFRHHIVRERVRQLADSMEGDYSNQGKFPFNMQEAHYELLVRSLAWVKFCLKEEVAVSFDKMAVDKRDAFLETYTLLEYTSRYWYSHLLSSPLVSADGTFNFVAPFKRALPESVLFVLLELTSRESQFSRSSILELYRVSVDVRQGVLGQKSKTLLQSLIFSGRALHKADAGIVNDHLYEAWRMSNAVLGTRSSVTISLAELIARTVRASEWDDAAATRDETYRRRAEALDHLVSVDAEGSPLGFNRRFGYLAVLVKLYKDSNEEDAAYGVSRQFYQNSVNRYGSHSLESGKAADFLTHHFEISSDDDMALTLARTKYENMVRTLPATDDRRIAYTLYIARLYEQQNQPDQADGVLASLWAGLLAHDVTSASTWDKRTKVALVYYQFLRRHGRPDEAEVVMRDLSADIQTDGIHSPEMLERAETLRSEAREMQLTDMERMLSVIIWNYYKRAGLEYTPQAVTLAEQLVAGMTKANYESLAALSAKDRLLLHQLLDSMASGENISVSTLVLSHNLAAVHIRDEEWLEGSDCVGAVLKHTWPTVDSADSDSKFPSDRAPHMANLALDMAYCSFRRMNVPKASVVYGNAFKASITADKVSVPSVTAVVKTVVEFYENTFQYAMALVVLRQVSQFFLSRLGVSDKHTMDSLYHQGDLATRLEHHDDAENSYGTIYDASLRDGKISSIGIRAAVALIALYELNKQWDSALGVYRRLWPTLIHFDEKDGYDRALLEGLLEKTYNGYMGILETTGKSENYSERYRVAFEHLRLCKKIHGPSHDMTLRATLGLAGVCEEGEQHLDEAISLYQQVLRVNEWVPSSQASRALPDMSLTLPITTKHKLAQLYLRKKSRSPEAGSLYAEEMALSKQRHGHSSTSALSWLRQIALFFALQDSTDSWNRGATALRSHAHETIEVTDHQETLVDRARRLAEIYLECGYIDAGNNLIDALRQQVVYERPESQRSLNTYQPAVFVAAFEEYFRNRQSFSQILDELSEESSVFGSFEQSLSSHDLVPTLTSGEKLHRAQTEQRRTTAAKQTQSKLYAYFCNTLSISHLKEKDVIRQFYNICRREVLYDDYNTNIIAATINEVKSLCDSLRFQEAADLAGAFHSFVHLTEGLRTYESILASIKICLYLNGYHTSRCTDEKVARNMSIESKLLLQEIMTNAKDINVQFSELPFAELNDLVTVLGEHELFEDLEIILTDLWTSRIVQRTWTLNVVVWIGRRLVESRYCRGNVDGAIKLGRDICYNLRQVWGNCDPITFDMTTLLSGMYTASGNYRAAVALHETALNELLNDRDAVHDERAAEIASQHLELLRHAQARRQKGSSSPAGETQAYSELVKQLSTKFNISAPASQDVSAMDDDVGVWHRPRRFSLDVQEELEHQNHLRNSSGATMLNGNAGAKRISVAAL</sequence>
<dbReference type="InterPro" id="IPR011990">
    <property type="entry name" value="TPR-like_helical_dom_sf"/>
</dbReference>
<evidence type="ECO:0000256" key="1">
    <source>
        <dbReference type="ARBA" id="ARBA00022737"/>
    </source>
</evidence>
<dbReference type="OrthoDB" id="2546325at2759"/>
<dbReference type="Proteomes" id="UP000019804">
    <property type="component" value="Unassembled WGS sequence"/>
</dbReference>
<dbReference type="Gene3D" id="3.40.50.300">
    <property type="entry name" value="P-loop containing nucleotide triphosphate hydrolases"/>
    <property type="match status" value="1"/>
</dbReference>
<dbReference type="Pfam" id="PF24883">
    <property type="entry name" value="NPHP3_N"/>
    <property type="match status" value="1"/>
</dbReference>
<dbReference type="HOGENOM" id="CLU_000739_1_1_1"/>
<proteinExistence type="predicted"/>